<reference evidence="2 3" key="1">
    <citation type="submission" date="2015-03" db="EMBL/GenBank/DDBJ databases">
        <title>Genomics and transcriptomics of the oil-accumulating basidiomycete yeast T. oleaginosus allow insights into substrate utilization and the diverse evolutionary trajectories of mating systems in fungi.</title>
        <authorList>
            <consortium name="DOE Joint Genome Institute"/>
            <person name="Kourist R."/>
            <person name="Kracht O."/>
            <person name="Bracharz F."/>
            <person name="Lipzen A."/>
            <person name="Nolan M."/>
            <person name="Ohm R."/>
            <person name="Grigoriev I."/>
            <person name="Sun S."/>
            <person name="Heitman J."/>
            <person name="Bruck T."/>
            <person name="Nowrousian M."/>
        </authorList>
    </citation>
    <scope>NUCLEOTIDE SEQUENCE [LARGE SCALE GENOMIC DNA]</scope>
    <source>
        <strain evidence="2 3">IBC0246</strain>
    </source>
</reference>
<feature type="compositionally biased region" description="Polar residues" evidence="1">
    <location>
        <begin position="36"/>
        <end position="45"/>
    </location>
</feature>
<evidence type="ECO:0000313" key="2">
    <source>
        <dbReference type="EMBL" id="KLT41125.1"/>
    </source>
</evidence>
<proteinExistence type="predicted"/>
<dbReference type="AlphaFoldDB" id="A0A0J0XJ47"/>
<dbReference type="RefSeq" id="XP_018277616.1">
    <property type="nucleotide sequence ID" value="XM_018423646.1"/>
</dbReference>
<dbReference type="OrthoDB" id="2017782at2759"/>
<keyword evidence="3" id="KW-1185">Reference proteome</keyword>
<dbReference type="STRING" id="879819.A0A0J0XJ47"/>
<protein>
    <recommendedName>
        <fullName evidence="4">F-box domain-containing protein</fullName>
    </recommendedName>
</protein>
<name>A0A0J0XJ47_9TREE</name>
<evidence type="ECO:0008006" key="4">
    <source>
        <dbReference type="Google" id="ProtNLM"/>
    </source>
</evidence>
<evidence type="ECO:0000313" key="3">
    <source>
        <dbReference type="Proteomes" id="UP000053611"/>
    </source>
</evidence>
<dbReference type="GeneID" id="28984249"/>
<sequence>MSTFTPPPSNPPTRKHSLHYILSPTELARDAPDVPNVSSPTSSHRPLSAPTTHNNSHTTHANGTATTLKDKGKATTTNGTVKFKCTPRPTLDGLPKEILAAIAVYLVVDEHGDGRHPSRMTPLLYSCKSIYNKLQFDNNPVLYNRLFRATFDLGALIRRTQWMFDVNTDVPGTSKKTELFANPRSWAIEYRDRWRLRNRMRDCVRRDKLNLEHIDTDLWALWFLWTENDRKNIEFLREECLFYRWILVNYKDDMLSDSLKSGYPRDTPVKALGIWLAMISGSDLYAERTPAEVDEKIFLLRPYVFACFRYEMTYADWHHRKLPLCKPGCTAHPPVSSYTAQYNRFGHSHRRAPPHFVLGAYLCYMRLLERQPGRIGIKATSSTSFLDEAGTGLFSVNQLMPSIYHDHEWQRNTVCQDPHSSPGLPPLTFHGRLEGFWRGRLLFFDFDAYRQMLAGNKPAVYTGTFATHAVELEIRETVIQVLEDDVGGTGSLMNAGFDDEETEEEQERIRSGYGNKVLTGDELRKPDPPGYTKEILLSGGARSSWGWSRVRGRVRSWDGLVQISIGKSTPHPLGQWIWRGYIHTGGYLIGRWRDTYTPESKSGYEGPLGLVRSGDMYYPSHFPKSLATSTGTTKLDFGPDGVAPGPGPGRMNPFHGNLPKSPESRGSASSGSRESSDEIMDGRKRRFTDEASS</sequence>
<evidence type="ECO:0000256" key="1">
    <source>
        <dbReference type="SAM" id="MobiDB-lite"/>
    </source>
</evidence>
<feature type="region of interest" description="Disordered" evidence="1">
    <location>
        <begin position="29"/>
        <end position="75"/>
    </location>
</feature>
<dbReference type="Proteomes" id="UP000053611">
    <property type="component" value="Unassembled WGS sequence"/>
</dbReference>
<organism evidence="2 3">
    <name type="scientific">Cutaneotrichosporon oleaginosum</name>
    <dbReference type="NCBI Taxonomy" id="879819"/>
    <lineage>
        <taxon>Eukaryota</taxon>
        <taxon>Fungi</taxon>
        <taxon>Dikarya</taxon>
        <taxon>Basidiomycota</taxon>
        <taxon>Agaricomycotina</taxon>
        <taxon>Tremellomycetes</taxon>
        <taxon>Trichosporonales</taxon>
        <taxon>Trichosporonaceae</taxon>
        <taxon>Cutaneotrichosporon</taxon>
    </lineage>
</organism>
<feature type="compositionally biased region" description="Low complexity" evidence="1">
    <location>
        <begin position="49"/>
        <end position="67"/>
    </location>
</feature>
<feature type="region of interest" description="Disordered" evidence="1">
    <location>
        <begin position="629"/>
        <end position="693"/>
    </location>
</feature>
<feature type="compositionally biased region" description="Low complexity" evidence="1">
    <location>
        <begin position="664"/>
        <end position="673"/>
    </location>
</feature>
<gene>
    <name evidence="2" type="ORF">CC85DRAFT_286811</name>
</gene>
<accession>A0A0J0XJ47</accession>
<dbReference type="EMBL" id="KQ087223">
    <property type="protein sequence ID" value="KLT41125.1"/>
    <property type="molecule type" value="Genomic_DNA"/>
</dbReference>